<accession>A7EFK3</accession>
<reference evidence="2" key="1">
    <citation type="journal article" date="2011" name="PLoS Genet.">
        <title>Genomic analysis of the necrotrophic fungal pathogens Sclerotinia sclerotiorum and Botrytis cinerea.</title>
        <authorList>
            <person name="Amselem J."/>
            <person name="Cuomo C.A."/>
            <person name="van Kan J.A."/>
            <person name="Viaud M."/>
            <person name="Benito E.P."/>
            <person name="Couloux A."/>
            <person name="Coutinho P.M."/>
            <person name="de Vries R.P."/>
            <person name="Dyer P.S."/>
            <person name="Fillinger S."/>
            <person name="Fournier E."/>
            <person name="Gout L."/>
            <person name="Hahn M."/>
            <person name="Kohn L."/>
            <person name="Lapalu N."/>
            <person name="Plummer K.M."/>
            <person name="Pradier J.M."/>
            <person name="Quevillon E."/>
            <person name="Sharon A."/>
            <person name="Simon A."/>
            <person name="ten Have A."/>
            <person name="Tudzynski B."/>
            <person name="Tudzynski P."/>
            <person name="Wincker P."/>
            <person name="Andrew M."/>
            <person name="Anthouard V."/>
            <person name="Beever R.E."/>
            <person name="Beffa R."/>
            <person name="Benoit I."/>
            <person name="Bouzid O."/>
            <person name="Brault B."/>
            <person name="Chen Z."/>
            <person name="Choquer M."/>
            <person name="Collemare J."/>
            <person name="Cotton P."/>
            <person name="Danchin E.G."/>
            <person name="Da Silva C."/>
            <person name="Gautier A."/>
            <person name="Giraud C."/>
            <person name="Giraud T."/>
            <person name="Gonzalez C."/>
            <person name="Grossetete S."/>
            <person name="Guldener U."/>
            <person name="Henrissat B."/>
            <person name="Howlett B.J."/>
            <person name="Kodira C."/>
            <person name="Kretschmer M."/>
            <person name="Lappartient A."/>
            <person name="Leroch M."/>
            <person name="Levis C."/>
            <person name="Mauceli E."/>
            <person name="Neuveglise C."/>
            <person name="Oeser B."/>
            <person name="Pearson M."/>
            <person name="Poulain J."/>
            <person name="Poussereau N."/>
            <person name="Quesneville H."/>
            <person name="Rascle C."/>
            <person name="Schumacher J."/>
            <person name="Segurens B."/>
            <person name="Sexton A."/>
            <person name="Silva E."/>
            <person name="Sirven C."/>
            <person name="Soanes D.M."/>
            <person name="Talbot N.J."/>
            <person name="Templeton M."/>
            <person name="Yandava C."/>
            <person name="Yarden O."/>
            <person name="Zeng Q."/>
            <person name="Rollins J.A."/>
            <person name="Lebrun M.H."/>
            <person name="Dickman M."/>
        </authorList>
    </citation>
    <scope>NUCLEOTIDE SEQUENCE [LARGE SCALE GENOMIC DNA]</scope>
    <source>
        <strain evidence="2">ATCC 18683 / 1980 / Ss-1</strain>
    </source>
</reference>
<dbReference type="KEGG" id="ssl:SS1G_04094"/>
<evidence type="ECO:0000313" key="2">
    <source>
        <dbReference type="Proteomes" id="UP000001312"/>
    </source>
</evidence>
<dbReference type="GeneID" id="5491102"/>
<dbReference type="HOGENOM" id="CLU_2759330_0_0_1"/>
<gene>
    <name evidence="1" type="ORF">SS1G_04094</name>
</gene>
<keyword evidence="2" id="KW-1185">Reference proteome</keyword>
<dbReference type="EMBL" id="CH476625">
    <property type="protein sequence ID" value="EDO01619.1"/>
    <property type="molecule type" value="Genomic_DNA"/>
</dbReference>
<organism evidence="1 2">
    <name type="scientific">Sclerotinia sclerotiorum (strain ATCC 18683 / 1980 / Ss-1)</name>
    <name type="common">White mold</name>
    <name type="synonym">Whetzelinia sclerotiorum</name>
    <dbReference type="NCBI Taxonomy" id="665079"/>
    <lineage>
        <taxon>Eukaryota</taxon>
        <taxon>Fungi</taxon>
        <taxon>Dikarya</taxon>
        <taxon>Ascomycota</taxon>
        <taxon>Pezizomycotina</taxon>
        <taxon>Leotiomycetes</taxon>
        <taxon>Helotiales</taxon>
        <taxon>Sclerotiniaceae</taxon>
        <taxon>Sclerotinia</taxon>
    </lineage>
</organism>
<dbReference type="InParanoid" id="A7EFK3"/>
<name>A7EFK3_SCLS1</name>
<sequence>MPEATRLDYIRNFSSPVVQRYNNKRPSPASSITQMLRLYKSHLSASAGKGYLMTGKSRGGIYTSSTPFGS</sequence>
<dbReference type="AlphaFoldDB" id="A7EFK3"/>
<dbReference type="RefSeq" id="XP_001594287.1">
    <property type="nucleotide sequence ID" value="XM_001594237.1"/>
</dbReference>
<evidence type="ECO:0000313" key="1">
    <source>
        <dbReference type="EMBL" id="EDO01619.1"/>
    </source>
</evidence>
<protein>
    <submittedName>
        <fullName evidence="1">Uncharacterized protein</fullName>
    </submittedName>
</protein>
<proteinExistence type="predicted"/>
<dbReference type="Proteomes" id="UP000001312">
    <property type="component" value="Unassembled WGS sequence"/>
</dbReference>